<gene>
    <name evidence="2" type="ORF">LCGC14_2890140</name>
</gene>
<reference evidence="2" key="1">
    <citation type="journal article" date="2015" name="Nature">
        <title>Complex archaea that bridge the gap between prokaryotes and eukaryotes.</title>
        <authorList>
            <person name="Spang A."/>
            <person name="Saw J.H."/>
            <person name="Jorgensen S.L."/>
            <person name="Zaremba-Niedzwiedzka K."/>
            <person name="Martijn J."/>
            <person name="Lind A.E."/>
            <person name="van Eijk R."/>
            <person name="Schleper C."/>
            <person name="Guy L."/>
            <person name="Ettema T.J."/>
        </authorList>
    </citation>
    <scope>NUCLEOTIDE SEQUENCE</scope>
</reference>
<dbReference type="EMBL" id="LAZR01056619">
    <property type="protein sequence ID" value="KKK73805.1"/>
    <property type="molecule type" value="Genomic_DNA"/>
</dbReference>
<sequence>VRLVVPRATQNAVVASATYLQYGAAKQPVSHGTNVSGETHISPAEGTA</sequence>
<feature type="non-terminal residue" evidence="2">
    <location>
        <position position="1"/>
    </location>
</feature>
<accession>A0A0F8YJC2</accession>
<evidence type="ECO:0000256" key="1">
    <source>
        <dbReference type="SAM" id="MobiDB-lite"/>
    </source>
</evidence>
<dbReference type="AlphaFoldDB" id="A0A0F8YJC2"/>
<name>A0A0F8YJC2_9ZZZZ</name>
<feature type="compositionally biased region" description="Polar residues" evidence="1">
    <location>
        <begin position="30"/>
        <end position="39"/>
    </location>
</feature>
<proteinExistence type="predicted"/>
<organism evidence="2">
    <name type="scientific">marine sediment metagenome</name>
    <dbReference type="NCBI Taxonomy" id="412755"/>
    <lineage>
        <taxon>unclassified sequences</taxon>
        <taxon>metagenomes</taxon>
        <taxon>ecological metagenomes</taxon>
    </lineage>
</organism>
<evidence type="ECO:0000313" key="2">
    <source>
        <dbReference type="EMBL" id="KKK73805.1"/>
    </source>
</evidence>
<protein>
    <submittedName>
        <fullName evidence="2">Uncharacterized protein</fullName>
    </submittedName>
</protein>
<comment type="caution">
    <text evidence="2">The sequence shown here is derived from an EMBL/GenBank/DDBJ whole genome shotgun (WGS) entry which is preliminary data.</text>
</comment>
<feature type="region of interest" description="Disordered" evidence="1">
    <location>
        <begin position="27"/>
        <end position="48"/>
    </location>
</feature>